<feature type="transmembrane region" description="Helical" evidence="5">
    <location>
        <begin position="112"/>
        <end position="135"/>
    </location>
</feature>
<feature type="transmembrane region" description="Helical" evidence="5">
    <location>
        <begin position="85"/>
        <end position="106"/>
    </location>
</feature>
<evidence type="ECO:0000313" key="6">
    <source>
        <dbReference type="EMBL" id="MBZ2166944.1"/>
    </source>
</evidence>
<dbReference type="InterPro" id="IPR052556">
    <property type="entry name" value="PolySynth_Transporter"/>
</dbReference>
<feature type="transmembrane region" description="Helical" evidence="5">
    <location>
        <begin position="213"/>
        <end position="233"/>
    </location>
</feature>
<dbReference type="InterPro" id="IPR002797">
    <property type="entry name" value="Polysacc_synth"/>
</dbReference>
<keyword evidence="7" id="KW-1185">Reference proteome</keyword>
<keyword evidence="3 5" id="KW-1133">Transmembrane helix</keyword>
<comment type="caution">
    <text evidence="6">The sequence shown here is derived from an EMBL/GenBank/DDBJ whole genome shotgun (WGS) entry which is preliminary data.</text>
</comment>
<dbReference type="RefSeq" id="WP_223792484.1">
    <property type="nucleotide sequence ID" value="NZ_JAIOUQ010000016.1"/>
</dbReference>
<evidence type="ECO:0000313" key="7">
    <source>
        <dbReference type="Proteomes" id="UP000825933"/>
    </source>
</evidence>
<feature type="transmembrane region" description="Helical" evidence="5">
    <location>
        <begin position="174"/>
        <end position="192"/>
    </location>
</feature>
<protein>
    <submittedName>
        <fullName evidence="6">Flippase</fullName>
    </submittedName>
</protein>
<feature type="transmembrane region" description="Helical" evidence="5">
    <location>
        <begin position="296"/>
        <end position="321"/>
    </location>
</feature>
<feature type="transmembrane region" description="Helical" evidence="5">
    <location>
        <begin position="358"/>
        <end position="378"/>
    </location>
</feature>
<name>A0A8T5UTA9_9EURY</name>
<feature type="transmembrane region" description="Helical" evidence="5">
    <location>
        <begin position="147"/>
        <end position="168"/>
    </location>
</feature>
<dbReference type="CDD" id="cd13128">
    <property type="entry name" value="MATE_Wzx_like"/>
    <property type="match status" value="1"/>
</dbReference>
<organism evidence="6 7">
    <name type="scientific">Methanobacterium spitsbergense</name>
    <dbReference type="NCBI Taxonomy" id="2874285"/>
    <lineage>
        <taxon>Archaea</taxon>
        <taxon>Methanobacteriati</taxon>
        <taxon>Methanobacteriota</taxon>
        <taxon>Methanomada group</taxon>
        <taxon>Methanobacteria</taxon>
        <taxon>Methanobacteriales</taxon>
        <taxon>Methanobacteriaceae</taxon>
        <taxon>Methanobacterium</taxon>
    </lineage>
</organism>
<feature type="transmembrane region" description="Helical" evidence="5">
    <location>
        <begin position="384"/>
        <end position="406"/>
    </location>
</feature>
<feature type="transmembrane region" description="Helical" evidence="5">
    <location>
        <begin position="43"/>
        <end position="65"/>
    </location>
</feature>
<dbReference type="EMBL" id="JAIOUQ010000016">
    <property type="protein sequence ID" value="MBZ2166944.1"/>
    <property type="molecule type" value="Genomic_DNA"/>
</dbReference>
<dbReference type="PANTHER" id="PTHR43424:SF1">
    <property type="entry name" value="LOCUS PUTATIVE PROTEIN 1-RELATED"/>
    <property type="match status" value="1"/>
</dbReference>
<feature type="transmembrane region" description="Helical" evidence="5">
    <location>
        <begin position="253"/>
        <end position="275"/>
    </location>
</feature>
<keyword evidence="4 5" id="KW-0472">Membrane</keyword>
<evidence type="ECO:0000256" key="1">
    <source>
        <dbReference type="ARBA" id="ARBA00004141"/>
    </source>
</evidence>
<dbReference type="Proteomes" id="UP000825933">
    <property type="component" value="Unassembled WGS sequence"/>
</dbReference>
<feature type="transmembrane region" description="Helical" evidence="5">
    <location>
        <begin position="418"/>
        <end position="438"/>
    </location>
</feature>
<evidence type="ECO:0000256" key="4">
    <source>
        <dbReference type="ARBA" id="ARBA00023136"/>
    </source>
</evidence>
<reference evidence="7" key="1">
    <citation type="journal article" date="2022" name="Microbiol. Resour. Announc.">
        <title>Draft Genome Sequence of a Methanogenic Archaeon from West Spitsbergen Permafrost.</title>
        <authorList>
            <person name="Trubitsyn V."/>
            <person name="Rivkina E."/>
            <person name="Shcherbakova V."/>
        </authorList>
    </citation>
    <scope>NUCLEOTIDE SEQUENCE [LARGE SCALE GENOMIC DNA]</scope>
    <source>
        <strain evidence="7">VT</strain>
    </source>
</reference>
<feature type="transmembrane region" description="Helical" evidence="5">
    <location>
        <begin position="333"/>
        <end position="351"/>
    </location>
</feature>
<gene>
    <name evidence="6" type="ORF">K8N75_12945</name>
</gene>
<sequence length="478" mass="54342">MNAIQRFAKNIGSLFTSQILSYLISLVYTIYLVRYLGVENYGILSFALALVSILGIFADFGLNILTTREISREKSLTNKYLNNVFSLKLLQVSILIVLLVLIVRILDYPSKTVYVIYFMLVFLIFSTFSSFFASIFQAYEKLEYQSIANVLNNILMLIGVLILIYYNYGLVSFTVLYAFVGGLILIYYIFILKNRFELPLPKIRIDWDFWVPTIKTAAQFGLAGVFVTIYIWIDSVMLSFMQGDQAVGLYNAAYRIVLLLIFIPSVINTAIFPVMSRLYESSTDSLKLIVEKYFKYMILIGLPIGVGITLLANHIIILIFGQAFLESAPALQILIWATVFTFANSAFVQLFQSTNRQVLLTKITFIGMIVNIILNLILIPKFSFIAASFNTLITEFLILAMVLIIAQRIGYITHGKKLINDSIKIIISSLIMGLFIWIFNDLNLLLLILMAAVLYLFVLFVLKGIDNEDVEIIKNIRN</sequence>
<accession>A0A8T5UTA9</accession>
<dbReference type="GO" id="GO:0016020">
    <property type="term" value="C:membrane"/>
    <property type="evidence" value="ECO:0007669"/>
    <property type="project" value="UniProtKB-SubCell"/>
</dbReference>
<feature type="transmembrane region" description="Helical" evidence="5">
    <location>
        <begin position="12"/>
        <end position="31"/>
    </location>
</feature>
<comment type="subcellular location">
    <subcellularLocation>
        <location evidence="1">Membrane</location>
        <topology evidence="1">Multi-pass membrane protein</topology>
    </subcellularLocation>
</comment>
<proteinExistence type="predicted"/>
<dbReference type="AlphaFoldDB" id="A0A8T5UTA9"/>
<evidence type="ECO:0000256" key="3">
    <source>
        <dbReference type="ARBA" id="ARBA00022989"/>
    </source>
</evidence>
<feature type="transmembrane region" description="Helical" evidence="5">
    <location>
        <begin position="444"/>
        <end position="462"/>
    </location>
</feature>
<evidence type="ECO:0000256" key="5">
    <source>
        <dbReference type="SAM" id="Phobius"/>
    </source>
</evidence>
<dbReference type="PANTHER" id="PTHR43424">
    <property type="entry name" value="LOCUS PUTATIVE PROTEIN 1-RELATED"/>
    <property type="match status" value="1"/>
</dbReference>
<keyword evidence="2 5" id="KW-0812">Transmembrane</keyword>
<evidence type="ECO:0000256" key="2">
    <source>
        <dbReference type="ARBA" id="ARBA00022692"/>
    </source>
</evidence>
<dbReference type="Pfam" id="PF01943">
    <property type="entry name" value="Polysacc_synt"/>
    <property type="match status" value="1"/>
</dbReference>